<dbReference type="AlphaFoldDB" id="A0A4R9LTG8"/>
<comment type="function">
    <text evidence="3">Required for rescue of stalled ribosomes mediated by trans-translation. Binds to transfer-messenger RNA (tmRNA), required for stable association of tmRNA with ribosomes. tmRNA and SmpB together mimic tRNA shape, replacing the anticodon stem-loop with SmpB. tmRNA is encoded by the ssrA gene; the 2 termini fold to resemble tRNA(Ala) and it encodes a 'tag peptide', a short internal open reading frame. During trans-translation Ala-aminoacylated tmRNA acts like a tRNA, entering the A-site of stalled ribosomes, displacing the stalled mRNA. The ribosome then switches to translate the ORF on the tmRNA; the nascent peptide is terminated with the 'tag peptide' encoded by the tmRNA and targeted for degradation. The ribosome is freed to recommence translation, which seems to be the essential function of trans-translation.</text>
</comment>
<comment type="subcellular location">
    <subcellularLocation>
        <location evidence="3">Cytoplasm</location>
    </subcellularLocation>
    <text evidence="3">The tmRNA-SmpB complex associates with stalled 70S ribosomes.</text>
</comment>
<dbReference type="PANTHER" id="PTHR30308:SF2">
    <property type="entry name" value="SSRA-BINDING PROTEIN"/>
    <property type="match status" value="1"/>
</dbReference>
<dbReference type="Proteomes" id="UP000298264">
    <property type="component" value="Unassembled WGS sequence"/>
</dbReference>
<sequence length="162" mass="18713">MGKTSKDDKPRATDPLVNKKAKFNFELIEFYEAGIVLTGSEVKSLRSKKGNLTDCFAKIRNGEVFLENFQIPPYKDGGYANHPEIRPRKLLLKAKEITKIERATKEKGLVLIATRCYFKDNRLVKVEVATAKPKKLFDKREDIQKKEAKIEIERAMKDKLRR</sequence>
<organism evidence="4 5">
    <name type="scientific">Leptospira ilyithenensis</name>
    <dbReference type="NCBI Taxonomy" id="2484901"/>
    <lineage>
        <taxon>Bacteria</taxon>
        <taxon>Pseudomonadati</taxon>
        <taxon>Spirochaetota</taxon>
        <taxon>Spirochaetia</taxon>
        <taxon>Leptospirales</taxon>
        <taxon>Leptospiraceae</taxon>
        <taxon>Leptospira</taxon>
    </lineage>
</organism>
<evidence type="ECO:0000313" key="4">
    <source>
        <dbReference type="EMBL" id="TGN11988.1"/>
    </source>
</evidence>
<evidence type="ECO:0000256" key="2">
    <source>
        <dbReference type="ARBA" id="ARBA00022884"/>
    </source>
</evidence>
<dbReference type="InterPro" id="IPR020081">
    <property type="entry name" value="SsrA-bd_prot_CS"/>
</dbReference>
<evidence type="ECO:0000313" key="5">
    <source>
        <dbReference type="Proteomes" id="UP000298264"/>
    </source>
</evidence>
<dbReference type="GO" id="GO:0070929">
    <property type="term" value="P:trans-translation"/>
    <property type="evidence" value="ECO:0007669"/>
    <property type="project" value="UniProtKB-UniRule"/>
</dbReference>
<dbReference type="HAMAP" id="MF_00023">
    <property type="entry name" value="SmpB"/>
    <property type="match status" value="1"/>
</dbReference>
<accession>A0A4R9LTG8</accession>
<keyword evidence="2 3" id="KW-0694">RNA-binding</keyword>
<comment type="similarity">
    <text evidence="3">Belongs to the SmpB family.</text>
</comment>
<dbReference type="EMBL" id="RQHV01000036">
    <property type="protein sequence ID" value="TGN11988.1"/>
    <property type="molecule type" value="Genomic_DNA"/>
</dbReference>
<keyword evidence="5" id="KW-1185">Reference proteome</keyword>
<dbReference type="PROSITE" id="PS01317">
    <property type="entry name" value="SSRP"/>
    <property type="match status" value="1"/>
</dbReference>
<dbReference type="GO" id="GO:0005829">
    <property type="term" value="C:cytosol"/>
    <property type="evidence" value="ECO:0007669"/>
    <property type="project" value="TreeGrafter"/>
</dbReference>
<dbReference type="NCBIfam" id="TIGR00086">
    <property type="entry name" value="smpB"/>
    <property type="match status" value="1"/>
</dbReference>
<reference evidence="4" key="1">
    <citation type="journal article" date="2019" name="PLoS Negl. Trop. Dis.">
        <title>Revisiting the worldwide diversity of Leptospira species in the environment.</title>
        <authorList>
            <person name="Vincent A.T."/>
            <person name="Schiettekatte O."/>
            <person name="Bourhy P."/>
            <person name="Veyrier F.J."/>
            <person name="Picardeau M."/>
        </authorList>
    </citation>
    <scope>NUCLEOTIDE SEQUENCE [LARGE SCALE GENOMIC DNA]</scope>
    <source>
        <strain evidence="4">201400974</strain>
    </source>
</reference>
<dbReference type="InterPro" id="IPR000037">
    <property type="entry name" value="SsrA-bd_prot"/>
</dbReference>
<evidence type="ECO:0000256" key="3">
    <source>
        <dbReference type="HAMAP-Rule" id="MF_00023"/>
    </source>
</evidence>
<protein>
    <recommendedName>
        <fullName evidence="3">SsrA-binding protein</fullName>
    </recommendedName>
    <alternativeName>
        <fullName evidence="3">Small protein B</fullName>
    </alternativeName>
</protein>
<dbReference type="RefSeq" id="WP_135763428.1">
    <property type="nucleotide sequence ID" value="NZ_RQHV01000036.1"/>
</dbReference>
<keyword evidence="1 3" id="KW-0963">Cytoplasm</keyword>
<gene>
    <name evidence="3 4" type="primary">smpB</name>
    <name evidence="4" type="ORF">EHS11_05635</name>
</gene>
<dbReference type="NCBIfam" id="NF003843">
    <property type="entry name" value="PRK05422.1"/>
    <property type="match status" value="1"/>
</dbReference>
<dbReference type="OrthoDB" id="9805462at2"/>
<dbReference type="Pfam" id="PF01668">
    <property type="entry name" value="SmpB"/>
    <property type="match status" value="1"/>
</dbReference>
<dbReference type="SUPFAM" id="SSF74982">
    <property type="entry name" value="Small protein B (SmpB)"/>
    <property type="match status" value="1"/>
</dbReference>
<dbReference type="GO" id="GO:0003723">
    <property type="term" value="F:RNA binding"/>
    <property type="evidence" value="ECO:0007669"/>
    <property type="project" value="UniProtKB-UniRule"/>
</dbReference>
<dbReference type="CDD" id="cd09294">
    <property type="entry name" value="SmpB"/>
    <property type="match status" value="1"/>
</dbReference>
<name>A0A4R9LTG8_9LEPT</name>
<dbReference type="Gene3D" id="2.40.280.10">
    <property type="match status" value="1"/>
</dbReference>
<evidence type="ECO:0000256" key="1">
    <source>
        <dbReference type="ARBA" id="ARBA00022490"/>
    </source>
</evidence>
<comment type="caution">
    <text evidence="4">The sequence shown here is derived from an EMBL/GenBank/DDBJ whole genome shotgun (WGS) entry which is preliminary data.</text>
</comment>
<dbReference type="InterPro" id="IPR023620">
    <property type="entry name" value="SmpB"/>
</dbReference>
<dbReference type="GO" id="GO:0070930">
    <property type="term" value="P:trans-translation-dependent protein tagging"/>
    <property type="evidence" value="ECO:0007669"/>
    <property type="project" value="TreeGrafter"/>
</dbReference>
<dbReference type="PANTHER" id="PTHR30308">
    <property type="entry name" value="TMRNA-BINDING COMPONENT OF TRANS-TRANSLATION TAGGING COMPLEX"/>
    <property type="match status" value="1"/>
</dbReference>
<proteinExistence type="inferred from homology"/>